<sequence>MGFDVYKKQATCTELFANMG</sequence>
<protein>
    <submittedName>
        <fullName evidence="1">Uncharacterized protein</fullName>
    </submittedName>
</protein>
<evidence type="ECO:0000313" key="1">
    <source>
        <dbReference type="EMBL" id="KAF7806868.1"/>
    </source>
</evidence>
<comment type="caution">
    <text evidence="1">The sequence shown here is derived from an EMBL/GenBank/DDBJ whole genome shotgun (WGS) entry which is preliminary data.</text>
</comment>
<dbReference type="Proteomes" id="UP000634136">
    <property type="component" value="Unassembled WGS sequence"/>
</dbReference>
<reference evidence="1" key="1">
    <citation type="submission" date="2020-09" db="EMBL/GenBank/DDBJ databases">
        <title>Genome-Enabled Discovery of Anthraquinone Biosynthesis in Senna tora.</title>
        <authorList>
            <person name="Kang S.-H."/>
            <person name="Pandey R.P."/>
            <person name="Lee C.-M."/>
            <person name="Sim J.-S."/>
            <person name="Jeong J.-T."/>
            <person name="Choi B.-S."/>
            <person name="Jung M."/>
            <person name="Ginzburg D."/>
            <person name="Zhao K."/>
            <person name="Won S.Y."/>
            <person name="Oh T.-J."/>
            <person name="Yu Y."/>
            <person name="Kim N.-H."/>
            <person name="Lee O.R."/>
            <person name="Lee T.-H."/>
            <person name="Bashyal P."/>
            <person name="Kim T.-S."/>
            <person name="Lee W.-H."/>
            <person name="Kawkins C."/>
            <person name="Kim C.-K."/>
            <person name="Kim J.S."/>
            <person name="Ahn B.O."/>
            <person name="Rhee S.Y."/>
            <person name="Sohng J.K."/>
        </authorList>
    </citation>
    <scope>NUCLEOTIDE SEQUENCE</scope>
    <source>
        <tissue evidence="1">Leaf</tissue>
    </source>
</reference>
<dbReference type="EMBL" id="JAAIUW010000012">
    <property type="protein sequence ID" value="KAF7806868.1"/>
    <property type="molecule type" value="Genomic_DNA"/>
</dbReference>
<keyword evidence="2" id="KW-1185">Reference proteome</keyword>
<name>A0A834W2Y5_9FABA</name>
<gene>
    <name evidence="1" type="ORF">G2W53_039029</name>
</gene>
<evidence type="ECO:0000313" key="2">
    <source>
        <dbReference type="Proteomes" id="UP000634136"/>
    </source>
</evidence>
<dbReference type="AlphaFoldDB" id="A0A834W2Y5"/>
<accession>A0A834W2Y5</accession>
<organism evidence="1 2">
    <name type="scientific">Senna tora</name>
    <dbReference type="NCBI Taxonomy" id="362788"/>
    <lineage>
        <taxon>Eukaryota</taxon>
        <taxon>Viridiplantae</taxon>
        <taxon>Streptophyta</taxon>
        <taxon>Embryophyta</taxon>
        <taxon>Tracheophyta</taxon>
        <taxon>Spermatophyta</taxon>
        <taxon>Magnoliopsida</taxon>
        <taxon>eudicotyledons</taxon>
        <taxon>Gunneridae</taxon>
        <taxon>Pentapetalae</taxon>
        <taxon>rosids</taxon>
        <taxon>fabids</taxon>
        <taxon>Fabales</taxon>
        <taxon>Fabaceae</taxon>
        <taxon>Caesalpinioideae</taxon>
        <taxon>Cassia clade</taxon>
        <taxon>Senna</taxon>
    </lineage>
</organism>
<proteinExistence type="predicted"/>